<protein>
    <submittedName>
        <fullName evidence="2">Iron-sulfur cluster biosynthesis family protein</fullName>
    </submittedName>
</protein>
<dbReference type="Proteomes" id="UP000287296">
    <property type="component" value="Unassembled WGS sequence"/>
</dbReference>
<dbReference type="Pfam" id="PF01521">
    <property type="entry name" value="Fe-S_biosyn"/>
    <property type="match status" value="1"/>
</dbReference>
<feature type="domain" description="Core" evidence="1">
    <location>
        <begin position="16"/>
        <end position="117"/>
    </location>
</feature>
<dbReference type="EMBL" id="QYTW02000001">
    <property type="protein sequence ID" value="RST61364.1"/>
    <property type="molecule type" value="Genomic_DNA"/>
</dbReference>
<name>A0A429XD37_SIMTE</name>
<comment type="caution">
    <text evidence="2">The sequence shown here is derived from an EMBL/GenBank/DDBJ whole genome shotgun (WGS) entry which is preliminary data.</text>
</comment>
<sequence>MKPSKNNRKGEQKLVNITLTPKATEQIKKKLAGRELDLKLMYDIEGCSLSGIPTLRLADKQERGSDEISVMTNEMPIWLEQSKLLFLDEQLEIDFSEQSHAFQLSSPNEILNGRMSLFD</sequence>
<evidence type="ECO:0000313" key="3">
    <source>
        <dbReference type="Proteomes" id="UP000287296"/>
    </source>
</evidence>
<reference evidence="2 3" key="1">
    <citation type="submission" date="2018-12" db="EMBL/GenBank/DDBJ databases">
        <authorList>
            <person name="Sun L."/>
            <person name="Chen Z."/>
        </authorList>
    </citation>
    <scope>NUCLEOTIDE SEQUENCE [LARGE SCALE GENOMIC DNA]</scope>
    <source>
        <strain evidence="2 3">LMG 29736</strain>
    </source>
</reference>
<evidence type="ECO:0000313" key="2">
    <source>
        <dbReference type="EMBL" id="RST61364.1"/>
    </source>
</evidence>
<gene>
    <name evidence="2" type="ORF">D5F11_000285</name>
</gene>
<evidence type="ECO:0000259" key="1">
    <source>
        <dbReference type="Pfam" id="PF01521"/>
    </source>
</evidence>
<dbReference type="OrthoDB" id="2361087at2"/>
<accession>A0A429XD37</accession>
<dbReference type="SUPFAM" id="SSF89360">
    <property type="entry name" value="HesB-like domain"/>
    <property type="match status" value="1"/>
</dbReference>
<dbReference type="InterPro" id="IPR035903">
    <property type="entry name" value="HesB-like_dom_sf"/>
</dbReference>
<organism evidence="2 3">
    <name type="scientific">Siminovitchia terrae</name>
    <name type="common">Bacillus terrae</name>
    <dbReference type="NCBI Taxonomy" id="1914933"/>
    <lineage>
        <taxon>Bacteria</taxon>
        <taxon>Bacillati</taxon>
        <taxon>Bacillota</taxon>
        <taxon>Bacilli</taxon>
        <taxon>Bacillales</taxon>
        <taxon>Bacillaceae</taxon>
        <taxon>Siminovitchia</taxon>
    </lineage>
</organism>
<dbReference type="AlphaFoldDB" id="A0A429XD37"/>
<proteinExistence type="predicted"/>
<dbReference type="Gene3D" id="2.60.300.12">
    <property type="entry name" value="HesB-like domain"/>
    <property type="match status" value="1"/>
</dbReference>
<dbReference type="InterPro" id="IPR000361">
    <property type="entry name" value="ATAP_core_dom"/>
</dbReference>